<dbReference type="SMART" id="SM00506">
    <property type="entry name" value="A1pp"/>
    <property type="match status" value="1"/>
</dbReference>
<comment type="catalytic activity">
    <reaction evidence="1">
        <text>an N-(ADP-alpha-D-ribosyl)-thymidine in DNA + H2O = a thymidine in DNA + ADP-D-ribose</text>
        <dbReference type="Rhea" id="RHEA:71655"/>
        <dbReference type="Rhea" id="RHEA-COMP:13556"/>
        <dbReference type="Rhea" id="RHEA-COMP:18051"/>
        <dbReference type="ChEBI" id="CHEBI:15377"/>
        <dbReference type="ChEBI" id="CHEBI:57967"/>
        <dbReference type="ChEBI" id="CHEBI:137386"/>
        <dbReference type="ChEBI" id="CHEBI:191199"/>
    </reaction>
    <physiologicalReaction direction="left-to-right" evidence="1">
        <dbReference type="Rhea" id="RHEA:71656"/>
    </physiologicalReaction>
</comment>
<comment type="caution">
    <text evidence="3">The sequence shown here is derived from an EMBL/GenBank/DDBJ whole genome shotgun (WGS) entry which is preliminary data.</text>
</comment>
<dbReference type="PROSITE" id="PS51154">
    <property type="entry name" value="MACRO"/>
    <property type="match status" value="1"/>
</dbReference>
<dbReference type="PANTHER" id="PTHR12521:SF0">
    <property type="entry name" value="ADP-RIBOSE GLYCOHYDROLASE OARD1"/>
    <property type="match status" value="1"/>
</dbReference>
<name>A0A7W4IQ62_9PROT</name>
<gene>
    <name evidence="3" type="ORF">HLH36_00880</name>
</gene>
<dbReference type="InterPro" id="IPR050892">
    <property type="entry name" value="ADP-ribose_metab_enzymes"/>
</dbReference>
<evidence type="ECO:0000313" key="4">
    <source>
        <dbReference type="Proteomes" id="UP000559860"/>
    </source>
</evidence>
<dbReference type="SUPFAM" id="SSF52949">
    <property type="entry name" value="Macro domain-like"/>
    <property type="match status" value="1"/>
</dbReference>
<dbReference type="EMBL" id="JABEQD010000001">
    <property type="protein sequence ID" value="MBB2166923.1"/>
    <property type="molecule type" value="Genomic_DNA"/>
</dbReference>
<keyword evidence="4" id="KW-1185">Reference proteome</keyword>
<dbReference type="InterPro" id="IPR002589">
    <property type="entry name" value="Macro_dom"/>
</dbReference>
<dbReference type="Proteomes" id="UP000559860">
    <property type="component" value="Unassembled WGS sequence"/>
</dbReference>
<accession>A0A7W4IQ62</accession>
<proteinExistence type="predicted"/>
<sequence>MLIYRRTSLLESSAQTLVNTVNCVGVMGKGLAQAFKEREPQMFAAYKRICGQHLLEPGKLWLWRGSSSWVLNFPTKQHWRNSSKLEWIEAGLAKFVLAYKSQGITEISFPKLGCGNGNLDWDEVRPVMEAYLGRLPIKVYIHDFTKDIGLPEHLEAIADALRRSAVPEPSFEGFLRALHQVVDLGGDRLVELGSEAPFRAAMNEPDVLTIETADTRWQFEEEALRGVWLELQSGVVTQDRAGWTARDAGAQLVTMLSMLPGIRPIEIQRKDASDPELAVERVTTWHELSPVALPPSQTAFAWH</sequence>
<dbReference type="CDD" id="cd02901">
    <property type="entry name" value="Macro_Poa1p-like"/>
    <property type="match status" value="1"/>
</dbReference>
<reference evidence="3 4" key="1">
    <citation type="submission" date="2020-04" db="EMBL/GenBank/DDBJ databases">
        <title>Description of novel Gluconacetobacter.</title>
        <authorList>
            <person name="Sombolestani A."/>
        </authorList>
    </citation>
    <scope>NUCLEOTIDE SEQUENCE [LARGE SCALE GENOMIC DNA]</scope>
    <source>
        <strain evidence="3 4">LMG 27801</strain>
    </source>
</reference>
<feature type="domain" description="Macro" evidence="2">
    <location>
        <begin position="1"/>
        <end position="148"/>
    </location>
</feature>
<evidence type="ECO:0000259" key="2">
    <source>
        <dbReference type="PROSITE" id="PS51154"/>
    </source>
</evidence>
<dbReference type="GO" id="GO:0140291">
    <property type="term" value="P:peptidyl-glutamate ADP-deribosylation"/>
    <property type="evidence" value="ECO:0007669"/>
    <property type="project" value="TreeGrafter"/>
</dbReference>
<dbReference type="RefSeq" id="WP_182984634.1">
    <property type="nucleotide sequence ID" value="NZ_JABEQD010000001.1"/>
</dbReference>
<evidence type="ECO:0000256" key="1">
    <source>
        <dbReference type="ARBA" id="ARBA00035885"/>
    </source>
</evidence>
<dbReference type="AlphaFoldDB" id="A0A7W4IQ62"/>
<dbReference type="PANTHER" id="PTHR12521">
    <property type="entry name" value="PROTEIN C6ORF130"/>
    <property type="match status" value="1"/>
</dbReference>
<dbReference type="Pfam" id="PF01661">
    <property type="entry name" value="Macro"/>
    <property type="match status" value="1"/>
</dbReference>
<protein>
    <submittedName>
        <fullName evidence="3">Macro domain-containing protein</fullName>
    </submittedName>
</protein>
<dbReference type="Gene3D" id="3.40.220.10">
    <property type="entry name" value="Leucine Aminopeptidase, subunit E, domain 1"/>
    <property type="match status" value="1"/>
</dbReference>
<evidence type="ECO:0000313" key="3">
    <source>
        <dbReference type="EMBL" id="MBB2166923.1"/>
    </source>
</evidence>
<organism evidence="3 4">
    <name type="scientific">Gluconacetobacter aggeris</name>
    <dbReference type="NCBI Taxonomy" id="1286186"/>
    <lineage>
        <taxon>Bacteria</taxon>
        <taxon>Pseudomonadati</taxon>
        <taxon>Pseudomonadota</taxon>
        <taxon>Alphaproteobacteria</taxon>
        <taxon>Acetobacterales</taxon>
        <taxon>Acetobacteraceae</taxon>
        <taxon>Gluconacetobacter</taxon>
    </lineage>
</organism>
<dbReference type="InterPro" id="IPR043472">
    <property type="entry name" value="Macro_dom-like"/>
</dbReference>